<dbReference type="GO" id="GO:0000030">
    <property type="term" value="F:mannosyltransferase activity"/>
    <property type="evidence" value="ECO:0007669"/>
    <property type="project" value="TreeGrafter"/>
</dbReference>
<comment type="similarity">
    <text evidence="3 11">Belongs to the PIGX family.</text>
</comment>
<dbReference type="Proteomes" id="UP000433876">
    <property type="component" value="Unassembled WGS sequence"/>
</dbReference>
<dbReference type="GO" id="GO:0005789">
    <property type="term" value="C:endoplasmic reticulum membrane"/>
    <property type="evidence" value="ECO:0007669"/>
    <property type="project" value="UniProtKB-SubCell"/>
</dbReference>
<evidence type="ECO:0000313" key="12">
    <source>
        <dbReference type="EMBL" id="KAA8631313.1"/>
    </source>
</evidence>
<name>A0A8S8ZMP2_SORMA</name>
<evidence type="ECO:0000256" key="10">
    <source>
        <dbReference type="ARBA" id="ARBA00023180"/>
    </source>
</evidence>
<gene>
    <name evidence="12" type="ORF">SMACR_08100</name>
</gene>
<evidence type="ECO:0000256" key="6">
    <source>
        <dbReference type="ARBA" id="ARBA00022692"/>
    </source>
</evidence>
<dbReference type="GO" id="GO:1990529">
    <property type="term" value="C:glycosylphosphatidylinositol-mannosyltransferase I complex"/>
    <property type="evidence" value="ECO:0007669"/>
    <property type="project" value="TreeGrafter"/>
</dbReference>
<evidence type="ECO:0000256" key="1">
    <source>
        <dbReference type="ARBA" id="ARBA00004643"/>
    </source>
</evidence>
<keyword evidence="7 11" id="KW-0256">Endoplasmic reticulum</keyword>
<dbReference type="GO" id="GO:0006506">
    <property type="term" value="P:GPI anchor biosynthetic process"/>
    <property type="evidence" value="ECO:0007669"/>
    <property type="project" value="UniProtKB-KW"/>
</dbReference>
<comment type="caution">
    <text evidence="12">The sequence shown here is derived from an EMBL/GenBank/DDBJ whole genome shotgun (WGS) entry which is preliminary data.</text>
</comment>
<dbReference type="Pfam" id="PF08320">
    <property type="entry name" value="PIG-X"/>
    <property type="match status" value="1"/>
</dbReference>
<dbReference type="SMART" id="SM00780">
    <property type="entry name" value="PIG-X"/>
    <property type="match status" value="1"/>
</dbReference>
<evidence type="ECO:0000256" key="5">
    <source>
        <dbReference type="ARBA" id="ARBA00022502"/>
    </source>
</evidence>
<comment type="pathway">
    <text evidence="2 11">Glycolipid biosynthesis; glycosylphosphatidylinositol-anchor biosynthesis.</text>
</comment>
<dbReference type="AlphaFoldDB" id="A0A8S8ZMP2"/>
<evidence type="ECO:0000256" key="7">
    <source>
        <dbReference type="ARBA" id="ARBA00022824"/>
    </source>
</evidence>
<keyword evidence="6" id="KW-0812">Transmembrane</keyword>
<dbReference type="PANTHER" id="PTHR28533">
    <property type="entry name" value="PROTEIN PBN1"/>
    <property type="match status" value="1"/>
</dbReference>
<evidence type="ECO:0000256" key="9">
    <source>
        <dbReference type="ARBA" id="ARBA00023136"/>
    </source>
</evidence>
<sequence>MARYRHPIPGLLSSTIVTTSTTPRRSCYIHWPIMRERITFVQKQGNSIEPTTLKIKSGVLNGPEIQAAREDRLTIAVDELPTDLQALLGTAHELHIRYVSSQPYEAITPLLARLPPGFHLFYTPAREAEATSSALCLTLNKVFGNVQCETPQESFTTLPRDRFTHSAAYQYYQQSVDFSPFIEYAKQKLCSSVKDQSCAIRVDSLAEASTLDISYDAISHAVKLTAAWPYQKREVHATSRPQARTEVGVLNSDRPGHLEPHEVGISGLLTVLGQDEKPSATMFAFASRHRDAESSFSAELLEPTGLHPTLQLKLESNKPPTEDAYCSPHAYFTLPKTIFADRHQLSDDLFLTSKNLTGLRYISQPVDLEAPEYVEKRWGSALLLELSAPEHEKSESWTAQVPLHLRYLSPAEGGDTDIEVPYPAVFWACAAEEGTKFPNNPFEKVNLGYDGLFGPRTVFWHVEPRPEIGSQLTNTIKVPVLDTDKAEWVSGGTGLAVLLGFAWIVWKLFGVLSKSGYQSQPAQATEASKTKKKQ</sequence>
<keyword evidence="9" id="KW-0472">Membrane</keyword>
<evidence type="ECO:0000256" key="4">
    <source>
        <dbReference type="ARBA" id="ARBA00020410"/>
    </source>
</evidence>
<comment type="subcellular location">
    <subcellularLocation>
        <location evidence="11">Endoplasmic reticulum membrane</location>
        <topology evidence="11">Single-pass membrane protein</topology>
    </subcellularLocation>
    <subcellularLocation>
        <location evidence="1">Endoplasmic reticulum membrane</location>
        <topology evidence="1">Single-pass type III membrane protein</topology>
    </subcellularLocation>
</comment>
<evidence type="ECO:0000256" key="2">
    <source>
        <dbReference type="ARBA" id="ARBA00004687"/>
    </source>
</evidence>
<proteinExistence type="inferred from homology"/>
<organism evidence="12 13">
    <name type="scientific">Sordaria macrospora</name>
    <dbReference type="NCBI Taxonomy" id="5147"/>
    <lineage>
        <taxon>Eukaryota</taxon>
        <taxon>Fungi</taxon>
        <taxon>Dikarya</taxon>
        <taxon>Ascomycota</taxon>
        <taxon>Pezizomycotina</taxon>
        <taxon>Sordariomycetes</taxon>
        <taxon>Sordariomycetidae</taxon>
        <taxon>Sordariales</taxon>
        <taxon>Sordariaceae</taxon>
        <taxon>Sordaria</taxon>
    </lineage>
</organism>
<protein>
    <recommendedName>
        <fullName evidence="4 11">Protein PBN1</fullName>
    </recommendedName>
</protein>
<dbReference type="InterPro" id="IPR042322">
    <property type="entry name" value="Pbn1"/>
</dbReference>
<dbReference type="EMBL" id="NMPR01000080">
    <property type="protein sequence ID" value="KAA8631313.1"/>
    <property type="molecule type" value="Genomic_DNA"/>
</dbReference>
<reference evidence="12 13" key="1">
    <citation type="submission" date="2017-07" db="EMBL/GenBank/DDBJ databases">
        <title>Genome sequence of the Sordaria macrospora wild type strain R19027.</title>
        <authorList>
            <person name="Nowrousian M."/>
            <person name="Teichert I."/>
            <person name="Kueck U."/>
        </authorList>
    </citation>
    <scope>NUCLEOTIDE SEQUENCE [LARGE SCALE GENOMIC DNA]</scope>
    <source>
        <strain evidence="12 13">R19027</strain>
        <tissue evidence="12">Mycelium</tissue>
    </source>
</reference>
<keyword evidence="10" id="KW-0325">Glycoprotein</keyword>
<dbReference type="InterPro" id="IPR013233">
    <property type="entry name" value="PIG-X/PBN1"/>
</dbReference>
<accession>A0A8S8ZMP2</accession>
<keyword evidence="5 11" id="KW-0337">GPI-anchor biosynthesis</keyword>
<comment type="function">
    <text evidence="11">Required for proper folding and/or the stability of a subset of proteins in the endoplasmic reticulum. Component of glycosylphosphatidylinositol-mannosyltransferase 1 which transfers the first of the 4 mannoses in the GPI-anchor precursors during GPI-anchor biosynthesis. Probably acts by stabilizing the mannosyltransferase GPI14.</text>
</comment>
<dbReference type="PANTHER" id="PTHR28533:SF1">
    <property type="entry name" value="PROTEIN PBN1"/>
    <property type="match status" value="1"/>
</dbReference>
<evidence type="ECO:0000256" key="3">
    <source>
        <dbReference type="ARBA" id="ARBA00010345"/>
    </source>
</evidence>
<evidence type="ECO:0000256" key="11">
    <source>
        <dbReference type="RuleBase" id="RU366056"/>
    </source>
</evidence>
<keyword evidence="8" id="KW-1133">Transmembrane helix</keyword>
<evidence type="ECO:0000313" key="13">
    <source>
        <dbReference type="Proteomes" id="UP000433876"/>
    </source>
</evidence>
<dbReference type="VEuPathDB" id="FungiDB:SMAC_08100"/>
<evidence type="ECO:0000256" key="8">
    <source>
        <dbReference type="ARBA" id="ARBA00022989"/>
    </source>
</evidence>